<dbReference type="Proteomes" id="UP000824540">
    <property type="component" value="Unassembled WGS sequence"/>
</dbReference>
<protein>
    <submittedName>
        <fullName evidence="2">Uncharacterized protein</fullName>
    </submittedName>
</protein>
<name>A0A8T2PF87_9TELE</name>
<keyword evidence="1" id="KW-1133">Transmembrane helix</keyword>
<comment type="caution">
    <text evidence="2">The sequence shown here is derived from an EMBL/GenBank/DDBJ whole genome shotgun (WGS) entry which is preliminary data.</text>
</comment>
<evidence type="ECO:0000313" key="3">
    <source>
        <dbReference type="Proteomes" id="UP000824540"/>
    </source>
</evidence>
<organism evidence="2 3">
    <name type="scientific">Albula glossodonta</name>
    <name type="common">roundjaw bonefish</name>
    <dbReference type="NCBI Taxonomy" id="121402"/>
    <lineage>
        <taxon>Eukaryota</taxon>
        <taxon>Metazoa</taxon>
        <taxon>Chordata</taxon>
        <taxon>Craniata</taxon>
        <taxon>Vertebrata</taxon>
        <taxon>Euteleostomi</taxon>
        <taxon>Actinopterygii</taxon>
        <taxon>Neopterygii</taxon>
        <taxon>Teleostei</taxon>
        <taxon>Albuliformes</taxon>
        <taxon>Albulidae</taxon>
        <taxon>Albula</taxon>
    </lineage>
</organism>
<keyword evidence="1" id="KW-0812">Transmembrane</keyword>
<evidence type="ECO:0000256" key="1">
    <source>
        <dbReference type="SAM" id="Phobius"/>
    </source>
</evidence>
<evidence type="ECO:0000313" key="2">
    <source>
        <dbReference type="EMBL" id="KAG9351174.1"/>
    </source>
</evidence>
<gene>
    <name evidence="2" type="ORF">JZ751_025064</name>
</gene>
<dbReference type="EMBL" id="JAFBMS010000007">
    <property type="protein sequence ID" value="KAG9351174.1"/>
    <property type="molecule type" value="Genomic_DNA"/>
</dbReference>
<sequence length="356" mass="40629">MKDAIFYMYLSGLYICFPGLAVAFDHSKYLATLQCPPPVHCSPSYSRADHLGSSMEIRIESRNKENCLYRRTCCRNSEALLGGPDLAAVSPWLHFISGTLILKHSIGDVYHYALLGTQKKPKIKQSCILEDLMFIQNLSAQPMYVACIRNVRRLLQTSGVMEWEHWLQRMILIYTHASAGPGRHAWDVEVWVAVLPWLMVWGGFLFLPRDFLPDFGTRSLRNELKGHLVKEKELWESRRGIQGRLLACCFNERERPRPALVSLYLCDLSPGWAEWIYPLSVVCRLWRLTRVVKPVPQCHLPSTRHLCRHHRGSSTDSATIGCDGELCQRLLQGQALLRGATQLPQVVSILQPLHQS</sequence>
<keyword evidence="1" id="KW-0472">Membrane</keyword>
<reference evidence="2" key="1">
    <citation type="thesis" date="2021" institute="BYU ScholarsArchive" country="Provo, UT, USA">
        <title>Applications of and Algorithms for Genome Assembly and Genomic Analyses with an Emphasis on Marine Teleosts.</title>
        <authorList>
            <person name="Pickett B.D."/>
        </authorList>
    </citation>
    <scope>NUCLEOTIDE SEQUENCE</scope>
    <source>
        <strain evidence="2">HI-2016</strain>
    </source>
</reference>
<proteinExistence type="predicted"/>
<keyword evidence="3" id="KW-1185">Reference proteome</keyword>
<accession>A0A8T2PF87</accession>
<feature type="transmembrane region" description="Helical" evidence="1">
    <location>
        <begin position="6"/>
        <end position="24"/>
    </location>
</feature>
<dbReference type="AlphaFoldDB" id="A0A8T2PF87"/>